<dbReference type="PRINTS" id="PR00404">
    <property type="entry name" value="MADSDOMAIN"/>
</dbReference>
<keyword evidence="9" id="KW-1185">Reference proteome</keyword>
<dbReference type="GO" id="GO:0009555">
    <property type="term" value="P:pollen development"/>
    <property type="evidence" value="ECO:0000318"/>
    <property type="project" value="GO_Central"/>
</dbReference>
<proteinExistence type="predicted"/>
<dbReference type="RefSeq" id="XP_016694755.1">
    <property type="nucleotide sequence ID" value="XM_016839266.2"/>
</dbReference>
<dbReference type="GO" id="GO:0010152">
    <property type="term" value="P:pollen maturation"/>
    <property type="evidence" value="ECO:0007669"/>
    <property type="project" value="UniProtKB-ARBA"/>
</dbReference>
<name>A0A1U8JWY7_GOSHI</name>
<evidence type="ECO:0000256" key="2">
    <source>
        <dbReference type="ARBA" id="ARBA00023015"/>
    </source>
</evidence>
<dbReference type="GO" id="GO:0046983">
    <property type="term" value="F:protein dimerization activity"/>
    <property type="evidence" value="ECO:0007669"/>
    <property type="project" value="InterPro"/>
</dbReference>
<dbReference type="GO" id="GO:0006357">
    <property type="term" value="P:regulation of transcription by RNA polymerase II"/>
    <property type="evidence" value="ECO:0000318"/>
    <property type="project" value="GO_Central"/>
</dbReference>
<keyword evidence="3 7" id="KW-0175">Coiled coil</keyword>
<comment type="subcellular location">
    <subcellularLocation>
        <location evidence="1">Nucleus</location>
    </subcellularLocation>
</comment>
<dbReference type="PROSITE" id="PS00350">
    <property type="entry name" value="MADS_BOX_1"/>
    <property type="match status" value="1"/>
</dbReference>
<dbReference type="Gene3D" id="3.40.1810.10">
    <property type="entry name" value="Transcription factor, MADS-box"/>
    <property type="match status" value="1"/>
</dbReference>
<dbReference type="InterPro" id="IPR033896">
    <property type="entry name" value="MEF2-like_N"/>
</dbReference>
<dbReference type="OrthoDB" id="1898716at2759"/>
<protein>
    <submittedName>
        <fullName evidence="10">Agamous-like MADS-box protein AGL104 isoform X1</fullName>
    </submittedName>
</protein>
<evidence type="ECO:0000256" key="6">
    <source>
        <dbReference type="ARBA" id="ARBA00023242"/>
    </source>
</evidence>
<evidence type="ECO:0000256" key="1">
    <source>
        <dbReference type="ARBA" id="ARBA00004123"/>
    </source>
</evidence>
<reference evidence="10" key="2">
    <citation type="submission" date="2025-08" db="UniProtKB">
        <authorList>
            <consortium name="RefSeq"/>
        </authorList>
    </citation>
    <scope>IDENTIFICATION</scope>
</reference>
<evidence type="ECO:0000313" key="9">
    <source>
        <dbReference type="Proteomes" id="UP000818029"/>
    </source>
</evidence>
<dbReference type="GO" id="GO:0000981">
    <property type="term" value="F:DNA-binding transcription factor activity, RNA polymerase II-specific"/>
    <property type="evidence" value="ECO:0000318"/>
    <property type="project" value="GO_Central"/>
</dbReference>
<dbReference type="PaxDb" id="3635-A0A1U8JWY7"/>
<evidence type="ECO:0000256" key="3">
    <source>
        <dbReference type="ARBA" id="ARBA00023054"/>
    </source>
</evidence>
<dbReference type="InterPro" id="IPR002100">
    <property type="entry name" value="TF_MADSbox"/>
</dbReference>
<sequence length="343" mass="38714">MGRVKLQIKRIENDTNRQVTFSKRRNGLIKKAYELSILCDIEIALIMFSPSGRVSHFSGKKRIEDVLSRYINLPDQDRGCLVRNKEILLSTLKKLQAEHDFVLQLASSTTNTTTNSNVEELHREINNLRQQIQLAEEQLRVYEPEPEPLTLTSMAEFESCEKNLEQVLTRITQRKNYLTTNHLSSFTDPSSVQMYLDAQEGMPNSFGNDVVGWLPDNGQSQNPTQYCAGSESPSIPVRNQSSMNTVYDPMGHGTNMSEMGGCHVTTTSSNDGLPSWHHNYSSTELLSAFMSSPTSFPLIKDIGDPSIPTKQEQVESGTNFPQMPCRDEDLLKILDEMTKMVNE</sequence>
<dbReference type="AlphaFoldDB" id="A0A1U8JWY7"/>
<accession>A0A1U8JWY7</accession>
<dbReference type="GO" id="GO:0000978">
    <property type="term" value="F:RNA polymerase II cis-regulatory region sequence-specific DNA binding"/>
    <property type="evidence" value="ECO:0000318"/>
    <property type="project" value="GO_Central"/>
</dbReference>
<feature type="domain" description="MADS-box" evidence="8">
    <location>
        <begin position="1"/>
        <end position="61"/>
    </location>
</feature>
<dbReference type="Pfam" id="PF00319">
    <property type="entry name" value="SRF-TF"/>
    <property type="match status" value="1"/>
</dbReference>
<dbReference type="PROSITE" id="PS50066">
    <property type="entry name" value="MADS_BOX_2"/>
    <property type="match status" value="1"/>
</dbReference>
<dbReference type="PANTHER" id="PTHR48019">
    <property type="entry name" value="SERUM RESPONSE FACTOR HOMOLOG"/>
    <property type="match status" value="1"/>
</dbReference>
<dbReference type="GeneID" id="107911445"/>
<dbReference type="GO" id="GO:0005634">
    <property type="term" value="C:nucleus"/>
    <property type="evidence" value="ECO:0007669"/>
    <property type="project" value="UniProtKB-SubCell"/>
</dbReference>
<dbReference type="InterPro" id="IPR036879">
    <property type="entry name" value="TF_MADSbox_sf"/>
</dbReference>
<evidence type="ECO:0000259" key="8">
    <source>
        <dbReference type="PROSITE" id="PS50066"/>
    </source>
</evidence>
<dbReference type="SMART" id="SM00432">
    <property type="entry name" value="MADS"/>
    <property type="match status" value="1"/>
</dbReference>
<keyword evidence="4" id="KW-0238">DNA-binding</keyword>
<keyword evidence="6" id="KW-0539">Nucleus</keyword>
<dbReference type="KEGG" id="ghi:107911445"/>
<dbReference type="SUPFAM" id="SSF55455">
    <property type="entry name" value="SRF-like"/>
    <property type="match status" value="1"/>
</dbReference>
<evidence type="ECO:0000256" key="4">
    <source>
        <dbReference type="ARBA" id="ARBA00023125"/>
    </source>
</evidence>
<dbReference type="InterPro" id="IPR050142">
    <property type="entry name" value="MADS-box/MEF2_TF"/>
</dbReference>
<dbReference type="GO" id="GO:0080092">
    <property type="term" value="P:regulation of pollen tube growth"/>
    <property type="evidence" value="ECO:0007669"/>
    <property type="project" value="UniProtKB-ARBA"/>
</dbReference>
<dbReference type="GO" id="GO:0045944">
    <property type="term" value="P:positive regulation of transcription by RNA polymerase II"/>
    <property type="evidence" value="ECO:0007669"/>
    <property type="project" value="InterPro"/>
</dbReference>
<keyword evidence="2" id="KW-0805">Transcription regulation</keyword>
<dbReference type="FunFam" id="3.40.1810.10:FF:000014">
    <property type="entry name" value="MADS-box transcription factor 41"/>
    <property type="match status" value="1"/>
</dbReference>
<feature type="coiled-coil region" evidence="7">
    <location>
        <begin position="111"/>
        <end position="145"/>
    </location>
</feature>
<evidence type="ECO:0000256" key="7">
    <source>
        <dbReference type="SAM" id="Coils"/>
    </source>
</evidence>
<evidence type="ECO:0000313" key="10">
    <source>
        <dbReference type="RefSeq" id="XP_016694755.1"/>
    </source>
</evidence>
<dbReference type="Proteomes" id="UP000818029">
    <property type="component" value="Chromosome D11"/>
</dbReference>
<keyword evidence="5" id="KW-0804">Transcription</keyword>
<organism evidence="9 10">
    <name type="scientific">Gossypium hirsutum</name>
    <name type="common">Upland cotton</name>
    <name type="synonym">Gossypium mexicanum</name>
    <dbReference type="NCBI Taxonomy" id="3635"/>
    <lineage>
        <taxon>Eukaryota</taxon>
        <taxon>Viridiplantae</taxon>
        <taxon>Streptophyta</taxon>
        <taxon>Embryophyta</taxon>
        <taxon>Tracheophyta</taxon>
        <taxon>Spermatophyta</taxon>
        <taxon>Magnoliopsida</taxon>
        <taxon>eudicotyledons</taxon>
        <taxon>Gunneridae</taxon>
        <taxon>Pentapetalae</taxon>
        <taxon>rosids</taxon>
        <taxon>malvids</taxon>
        <taxon>Malvales</taxon>
        <taxon>Malvaceae</taxon>
        <taxon>Malvoideae</taxon>
        <taxon>Gossypium</taxon>
    </lineage>
</organism>
<dbReference type="CDD" id="cd00265">
    <property type="entry name" value="MADS_MEF2_like"/>
    <property type="match status" value="1"/>
</dbReference>
<evidence type="ECO:0000256" key="5">
    <source>
        <dbReference type="ARBA" id="ARBA00023163"/>
    </source>
</evidence>
<reference evidence="9" key="1">
    <citation type="journal article" date="2020" name="Nat. Genet.">
        <title>Genomic diversifications of five Gossypium allopolyploid species and their impact on cotton improvement.</title>
        <authorList>
            <person name="Chen Z.J."/>
            <person name="Sreedasyam A."/>
            <person name="Ando A."/>
            <person name="Song Q."/>
            <person name="De Santiago L.M."/>
            <person name="Hulse-Kemp A.M."/>
            <person name="Ding M."/>
            <person name="Ye W."/>
            <person name="Kirkbride R.C."/>
            <person name="Jenkins J."/>
            <person name="Plott C."/>
            <person name="Lovell J."/>
            <person name="Lin Y.M."/>
            <person name="Vaughn R."/>
            <person name="Liu B."/>
            <person name="Simpson S."/>
            <person name="Scheffler B.E."/>
            <person name="Wen L."/>
            <person name="Saski C.A."/>
            <person name="Grover C.E."/>
            <person name="Hu G."/>
            <person name="Conover J.L."/>
            <person name="Carlson J.W."/>
            <person name="Shu S."/>
            <person name="Boston L.B."/>
            <person name="Williams M."/>
            <person name="Peterson D.G."/>
            <person name="McGee K."/>
            <person name="Jones D.C."/>
            <person name="Wendel J.F."/>
            <person name="Stelly D.M."/>
            <person name="Grimwood J."/>
            <person name="Schmutz J."/>
        </authorList>
    </citation>
    <scope>NUCLEOTIDE SEQUENCE [LARGE SCALE GENOMIC DNA]</scope>
    <source>
        <strain evidence="9">cv. TM-1</strain>
    </source>
</reference>
<gene>
    <name evidence="10" type="primary">LOC107911445</name>
</gene>